<proteinExistence type="predicted"/>
<evidence type="ECO:0000313" key="3">
    <source>
        <dbReference type="Proteomes" id="UP000660729"/>
    </source>
</evidence>
<name>A0A8H6RCX0_9PEZI</name>
<dbReference type="OrthoDB" id="10564115at2759"/>
<evidence type="ECO:0000256" key="1">
    <source>
        <dbReference type="SAM" id="MobiDB-lite"/>
    </source>
</evidence>
<organism evidence="2 3">
    <name type="scientific">Pseudocercospora fuligena</name>
    <dbReference type="NCBI Taxonomy" id="685502"/>
    <lineage>
        <taxon>Eukaryota</taxon>
        <taxon>Fungi</taxon>
        <taxon>Dikarya</taxon>
        <taxon>Ascomycota</taxon>
        <taxon>Pezizomycotina</taxon>
        <taxon>Dothideomycetes</taxon>
        <taxon>Dothideomycetidae</taxon>
        <taxon>Mycosphaerellales</taxon>
        <taxon>Mycosphaerellaceae</taxon>
        <taxon>Pseudocercospora</taxon>
    </lineage>
</organism>
<reference evidence="2" key="1">
    <citation type="submission" date="2020-04" db="EMBL/GenBank/DDBJ databases">
        <title>Draft genome resource of the tomato pathogen Pseudocercospora fuligena.</title>
        <authorList>
            <person name="Zaccaron A."/>
        </authorList>
    </citation>
    <scope>NUCLEOTIDE SEQUENCE</scope>
    <source>
        <strain evidence="2">PF001</strain>
    </source>
</reference>
<dbReference type="AlphaFoldDB" id="A0A8H6RCX0"/>
<gene>
    <name evidence="2" type="ORF">HII31_10376</name>
</gene>
<keyword evidence="3" id="KW-1185">Reference proteome</keyword>
<accession>A0A8H6RCX0</accession>
<feature type="region of interest" description="Disordered" evidence="1">
    <location>
        <begin position="1"/>
        <end position="52"/>
    </location>
</feature>
<protein>
    <submittedName>
        <fullName evidence="2">Uncharacterized protein</fullName>
    </submittedName>
</protein>
<comment type="caution">
    <text evidence="2">The sequence shown here is derived from an EMBL/GenBank/DDBJ whole genome shotgun (WGS) entry which is preliminary data.</text>
</comment>
<dbReference type="EMBL" id="JABCIY010000211">
    <property type="protein sequence ID" value="KAF7188312.1"/>
    <property type="molecule type" value="Genomic_DNA"/>
</dbReference>
<feature type="compositionally biased region" description="Basic and acidic residues" evidence="1">
    <location>
        <begin position="11"/>
        <end position="22"/>
    </location>
</feature>
<evidence type="ECO:0000313" key="2">
    <source>
        <dbReference type="EMBL" id="KAF7188312.1"/>
    </source>
</evidence>
<dbReference type="Proteomes" id="UP000660729">
    <property type="component" value="Unassembled WGS sequence"/>
</dbReference>
<sequence>MSGPNKRPANRRVDELKNEAAGKRPILPARISKVSRHTPLRERQKSAITARRSNMQEEDLAEVMASLKVTDCLDRTPASQTMIETVSASEIPMTIDTLVASDETPMCAGTLMQGSEDTPMTEAAEVPLPALEAEETEWLNEMDEVADLLAGWA</sequence>